<gene>
    <name evidence="1" type="ORF">BJ998_007255</name>
</gene>
<dbReference type="RefSeq" id="WP_184867768.1">
    <property type="nucleotide sequence ID" value="NZ_BAAAWY010000035.1"/>
</dbReference>
<accession>A0A7W9KQD5</accession>
<proteinExistence type="predicted"/>
<organism evidence="1 2">
    <name type="scientific">Kutzneria kofuensis</name>
    <dbReference type="NCBI Taxonomy" id="103725"/>
    <lineage>
        <taxon>Bacteria</taxon>
        <taxon>Bacillati</taxon>
        <taxon>Actinomycetota</taxon>
        <taxon>Actinomycetes</taxon>
        <taxon>Pseudonocardiales</taxon>
        <taxon>Pseudonocardiaceae</taxon>
        <taxon>Kutzneria</taxon>
    </lineage>
</organism>
<reference evidence="1 2" key="1">
    <citation type="submission" date="2020-08" db="EMBL/GenBank/DDBJ databases">
        <title>Sequencing the genomes of 1000 actinobacteria strains.</title>
        <authorList>
            <person name="Klenk H.-P."/>
        </authorList>
    </citation>
    <scope>NUCLEOTIDE SEQUENCE [LARGE SCALE GENOMIC DNA]</scope>
    <source>
        <strain evidence="1 2">DSM 43851</strain>
    </source>
</reference>
<evidence type="ECO:0000313" key="2">
    <source>
        <dbReference type="Proteomes" id="UP000585638"/>
    </source>
</evidence>
<dbReference type="EMBL" id="JACHIR010000001">
    <property type="protein sequence ID" value="MBB5896059.1"/>
    <property type="molecule type" value="Genomic_DNA"/>
</dbReference>
<sequence>MAPTPPVLVGPVPLLYVQSISMSEGYQIQRIADSRFSQAVAPTRTTIAIEALLLGPERLVLKKALETLALDNRLLVAATAKLLATAGIPVVCGLTISLDMQITDLKFTQTTGKRDALDVSISLQQVPRTAKSALAGAIGDLALAAGTLLGAGGAAPLAGLAGAAVTPLLPL</sequence>
<keyword evidence="2" id="KW-1185">Reference proteome</keyword>
<name>A0A7W9KQD5_9PSEU</name>
<evidence type="ECO:0000313" key="1">
    <source>
        <dbReference type="EMBL" id="MBB5896059.1"/>
    </source>
</evidence>
<dbReference type="AlphaFoldDB" id="A0A7W9KQD5"/>
<dbReference type="Proteomes" id="UP000585638">
    <property type="component" value="Unassembled WGS sequence"/>
</dbReference>
<comment type="caution">
    <text evidence="1">The sequence shown here is derived from an EMBL/GenBank/DDBJ whole genome shotgun (WGS) entry which is preliminary data.</text>
</comment>
<protein>
    <submittedName>
        <fullName evidence="1">Uncharacterized protein</fullName>
    </submittedName>
</protein>